<proteinExistence type="predicted"/>
<dbReference type="InterPro" id="IPR018540">
    <property type="entry name" value="Spo0E-like"/>
</dbReference>
<gene>
    <name evidence="1" type="ORF">CHL78_013280</name>
</gene>
<dbReference type="SUPFAM" id="SSF140500">
    <property type="entry name" value="BAS1536-like"/>
    <property type="match status" value="1"/>
</dbReference>
<name>A0A371J1A1_9FIRM</name>
<organism evidence="1 2">
    <name type="scientific">Romboutsia weinsteinii</name>
    <dbReference type="NCBI Taxonomy" id="2020949"/>
    <lineage>
        <taxon>Bacteria</taxon>
        <taxon>Bacillati</taxon>
        <taxon>Bacillota</taxon>
        <taxon>Clostridia</taxon>
        <taxon>Peptostreptococcales</taxon>
        <taxon>Peptostreptococcaceae</taxon>
        <taxon>Romboutsia</taxon>
    </lineage>
</organism>
<dbReference type="Gene3D" id="4.10.280.10">
    <property type="entry name" value="Helix-loop-helix DNA-binding domain"/>
    <property type="match status" value="1"/>
</dbReference>
<accession>A0A371J1A1</accession>
<comment type="caution">
    <text evidence="1">The sequence shown here is derived from an EMBL/GenBank/DDBJ whole genome shotgun (WGS) entry which is preliminary data.</text>
</comment>
<dbReference type="RefSeq" id="WP_094369378.1">
    <property type="nucleotide sequence ID" value="NZ_NOJY02000026.1"/>
</dbReference>
<dbReference type="AlphaFoldDB" id="A0A371J1A1"/>
<keyword evidence="2" id="KW-1185">Reference proteome</keyword>
<dbReference type="GO" id="GO:0043937">
    <property type="term" value="P:regulation of sporulation"/>
    <property type="evidence" value="ECO:0007669"/>
    <property type="project" value="InterPro"/>
</dbReference>
<dbReference type="InterPro" id="IPR037208">
    <property type="entry name" value="Spo0E-like_sf"/>
</dbReference>
<dbReference type="Pfam" id="PF09388">
    <property type="entry name" value="SpoOE-like"/>
    <property type="match status" value="1"/>
</dbReference>
<dbReference type="EMBL" id="NOJY02000026">
    <property type="protein sequence ID" value="RDY26457.1"/>
    <property type="molecule type" value="Genomic_DNA"/>
</dbReference>
<reference evidence="1 2" key="1">
    <citation type="journal article" date="2017" name="Genome Announc.">
        <title>Draft Genome Sequence of Romboutsia weinsteinii sp. nov. Strain CCRI-19649(T) Isolated from Surface Water.</title>
        <authorList>
            <person name="Maheux A.F."/>
            <person name="Boudreau D.K."/>
            <person name="Berube E."/>
            <person name="Boissinot M."/>
            <person name="Cantin P."/>
            <person name="Raymond F."/>
            <person name="Corbeil J."/>
            <person name="Omar R.F."/>
            <person name="Bergeron M.G."/>
        </authorList>
    </citation>
    <scope>NUCLEOTIDE SEQUENCE [LARGE SCALE GENOMIC DNA]</scope>
    <source>
        <strain evidence="1 2">CCRI-19649</strain>
    </source>
</reference>
<evidence type="ECO:0000313" key="1">
    <source>
        <dbReference type="EMBL" id="RDY26457.1"/>
    </source>
</evidence>
<dbReference type="GO" id="GO:0046983">
    <property type="term" value="F:protein dimerization activity"/>
    <property type="evidence" value="ECO:0007669"/>
    <property type="project" value="InterPro"/>
</dbReference>
<protein>
    <submittedName>
        <fullName evidence="1">Aspartyl-phosphate phosphatase Spo0E family protein</fullName>
    </submittedName>
</protein>
<dbReference type="OrthoDB" id="2472990at2"/>
<evidence type="ECO:0000313" key="2">
    <source>
        <dbReference type="Proteomes" id="UP000215694"/>
    </source>
</evidence>
<sequence>MLINDGIRELKERLYFEIFKYEFSNLNKKEVLSISQELDKLIAEYMKKQYREIKHINSKS</sequence>
<dbReference type="InterPro" id="IPR036638">
    <property type="entry name" value="HLH_DNA-bd_sf"/>
</dbReference>
<dbReference type="Proteomes" id="UP000215694">
    <property type="component" value="Unassembled WGS sequence"/>
</dbReference>